<sequence>MIPYLDRYNNIRSIGVDKASEVRCCSWCTAPLLKHSRTPHHISTLPSAHTIQSQFQFHHRSTPWLSSIPAQPSTIQRWLATSMTHPSDNP</sequence>
<protein>
    <submittedName>
        <fullName evidence="1">Uncharacterized protein</fullName>
    </submittedName>
</protein>
<organism evidence="1 2">
    <name type="scientific">Choiromyces venosus 120613-1</name>
    <dbReference type="NCBI Taxonomy" id="1336337"/>
    <lineage>
        <taxon>Eukaryota</taxon>
        <taxon>Fungi</taxon>
        <taxon>Dikarya</taxon>
        <taxon>Ascomycota</taxon>
        <taxon>Pezizomycotina</taxon>
        <taxon>Pezizomycetes</taxon>
        <taxon>Pezizales</taxon>
        <taxon>Tuberaceae</taxon>
        <taxon>Choiromyces</taxon>
    </lineage>
</organism>
<reference evidence="1 2" key="1">
    <citation type="journal article" date="2018" name="Nat. Ecol. Evol.">
        <title>Pezizomycetes genomes reveal the molecular basis of ectomycorrhizal truffle lifestyle.</title>
        <authorList>
            <person name="Murat C."/>
            <person name="Payen T."/>
            <person name="Noel B."/>
            <person name="Kuo A."/>
            <person name="Morin E."/>
            <person name="Chen J."/>
            <person name="Kohler A."/>
            <person name="Krizsan K."/>
            <person name="Balestrini R."/>
            <person name="Da Silva C."/>
            <person name="Montanini B."/>
            <person name="Hainaut M."/>
            <person name="Levati E."/>
            <person name="Barry K.W."/>
            <person name="Belfiori B."/>
            <person name="Cichocki N."/>
            <person name="Clum A."/>
            <person name="Dockter R.B."/>
            <person name="Fauchery L."/>
            <person name="Guy J."/>
            <person name="Iotti M."/>
            <person name="Le Tacon F."/>
            <person name="Lindquist E.A."/>
            <person name="Lipzen A."/>
            <person name="Malagnac F."/>
            <person name="Mello A."/>
            <person name="Molinier V."/>
            <person name="Miyauchi S."/>
            <person name="Poulain J."/>
            <person name="Riccioni C."/>
            <person name="Rubini A."/>
            <person name="Sitrit Y."/>
            <person name="Splivallo R."/>
            <person name="Traeger S."/>
            <person name="Wang M."/>
            <person name="Zifcakova L."/>
            <person name="Wipf D."/>
            <person name="Zambonelli A."/>
            <person name="Paolocci F."/>
            <person name="Nowrousian M."/>
            <person name="Ottonello S."/>
            <person name="Baldrian P."/>
            <person name="Spatafora J.W."/>
            <person name="Henrissat B."/>
            <person name="Nagy L.G."/>
            <person name="Aury J.M."/>
            <person name="Wincker P."/>
            <person name="Grigoriev I.V."/>
            <person name="Bonfante P."/>
            <person name="Martin F.M."/>
        </authorList>
    </citation>
    <scope>NUCLEOTIDE SEQUENCE [LARGE SCALE GENOMIC DNA]</scope>
    <source>
        <strain evidence="1 2">120613-1</strain>
    </source>
</reference>
<keyword evidence="2" id="KW-1185">Reference proteome</keyword>
<dbReference type="EMBL" id="ML120361">
    <property type="protein sequence ID" value="RPB03665.1"/>
    <property type="molecule type" value="Genomic_DNA"/>
</dbReference>
<evidence type="ECO:0000313" key="1">
    <source>
        <dbReference type="EMBL" id="RPB03665.1"/>
    </source>
</evidence>
<dbReference type="AlphaFoldDB" id="A0A3N4KCJ0"/>
<gene>
    <name evidence="1" type="ORF">L873DRAFT_1800144</name>
</gene>
<accession>A0A3N4KCJ0</accession>
<dbReference type="Proteomes" id="UP000276215">
    <property type="component" value="Unassembled WGS sequence"/>
</dbReference>
<name>A0A3N4KCJ0_9PEZI</name>
<evidence type="ECO:0000313" key="2">
    <source>
        <dbReference type="Proteomes" id="UP000276215"/>
    </source>
</evidence>
<proteinExistence type="predicted"/>